<evidence type="ECO:0000313" key="2">
    <source>
        <dbReference type="EMBL" id="CAA9435142.1"/>
    </source>
</evidence>
<proteinExistence type="predicted"/>
<sequence>MAIHFNRHATFVLKTGAVREMVDPMLGRAGVAPAVPNTPNAKPKTPSSSCRSGTTSCLPLSEARTWSS</sequence>
<organism evidence="2">
    <name type="scientific">uncultured Rubrobacteraceae bacterium</name>
    <dbReference type="NCBI Taxonomy" id="349277"/>
    <lineage>
        <taxon>Bacteria</taxon>
        <taxon>Bacillati</taxon>
        <taxon>Actinomycetota</taxon>
        <taxon>Rubrobacteria</taxon>
        <taxon>Rubrobacterales</taxon>
        <taxon>Rubrobacteraceae</taxon>
        <taxon>environmental samples</taxon>
    </lineage>
</organism>
<evidence type="ECO:0000256" key="1">
    <source>
        <dbReference type="SAM" id="MobiDB-lite"/>
    </source>
</evidence>
<accession>A0A6J4Q6Q6</accession>
<dbReference type="AlphaFoldDB" id="A0A6J4Q6Q6"/>
<gene>
    <name evidence="2" type="ORF">AVDCRST_MAG55-2955</name>
</gene>
<feature type="region of interest" description="Disordered" evidence="1">
    <location>
        <begin position="31"/>
        <end position="68"/>
    </location>
</feature>
<dbReference type="EMBL" id="CADCUZ010000149">
    <property type="protein sequence ID" value="CAA9435142.1"/>
    <property type="molecule type" value="Genomic_DNA"/>
</dbReference>
<feature type="compositionally biased region" description="Polar residues" evidence="1">
    <location>
        <begin position="37"/>
        <end position="68"/>
    </location>
</feature>
<protein>
    <submittedName>
        <fullName evidence="2">Uncharacterized protein</fullName>
    </submittedName>
</protein>
<name>A0A6J4Q6Q6_9ACTN</name>
<reference evidence="2" key="1">
    <citation type="submission" date="2020-02" db="EMBL/GenBank/DDBJ databases">
        <authorList>
            <person name="Meier V. D."/>
        </authorList>
    </citation>
    <scope>NUCLEOTIDE SEQUENCE</scope>
    <source>
        <strain evidence="2">AVDCRST_MAG55</strain>
    </source>
</reference>